<reference evidence="4 5" key="1">
    <citation type="submission" date="2020-04" db="EMBL/GenBank/DDBJ databases">
        <title>Perkinsus olseni comparative genomics.</title>
        <authorList>
            <person name="Bogema D.R."/>
        </authorList>
    </citation>
    <scope>NUCLEOTIDE SEQUENCE [LARGE SCALE GENOMIC DNA]</scope>
    <source>
        <strain evidence="2">ATCC PRA-205</strain>
        <strain evidence="3 4">ATCC PRA-207</strain>
    </source>
</reference>
<organism evidence="2 5">
    <name type="scientific">Perkinsus olseni</name>
    <name type="common">Perkinsus atlanticus</name>
    <dbReference type="NCBI Taxonomy" id="32597"/>
    <lineage>
        <taxon>Eukaryota</taxon>
        <taxon>Sar</taxon>
        <taxon>Alveolata</taxon>
        <taxon>Perkinsozoa</taxon>
        <taxon>Perkinsea</taxon>
        <taxon>Perkinsida</taxon>
        <taxon>Perkinsidae</taxon>
        <taxon>Perkinsus</taxon>
    </lineage>
</organism>
<evidence type="ECO:0000313" key="2">
    <source>
        <dbReference type="EMBL" id="KAF4734640.1"/>
    </source>
</evidence>
<dbReference type="EMBL" id="JABANO010015655">
    <property type="protein sequence ID" value="KAF4736517.1"/>
    <property type="molecule type" value="Genomic_DNA"/>
</dbReference>
<gene>
    <name evidence="2" type="ORF">FOZ62_015763</name>
    <name evidence="3" type="ORF">FOZ63_018433</name>
</gene>
<evidence type="ECO:0000313" key="4">
    <source>
        <dbReference type="Proteomes" id="UP000553632"/>
    </source>
</evidence>
<dbReference type="EMBL" id="JABANM010013255">
    <property type="protein sequence ID" value="KAF4734640.1"/>
    <property type="molecule type" value="Genomic_DNA"/>
</dbReference>
<protein>
    <submittedName>
        <fullName evidence="2">Uncharacterized protein</fullName>
    </submittedName>
</protein>
<evidence type="ECO:0000313" key="3">
    <source>
        <dbReference type="EMBL" id="KAF4736517.1"/>
    </source>
</evidence>
<sequence>MSSAQPRELRLRRQSQQRPPVDQVLTNPSAAGLNEPSSHGELQPAAASGASSPSSGQGLPAQERQSSHQPPRPAAPEPPVQVVRPTEAFAEPVLPAFSEELAHPVRAIAPDQQ</sequence>
<feature type="region of interest" description="Disordered" evidence="1">
    <location>
        <begin position="1"/>
        <end position="87"/>
    </location>
</feature>
<keyword evidence="4" id="KW-1185">Reference proteome</keyword>
<feature type="compositionally biased region" description="Pro residues" evidence="1">
    <location>
        <begin position="70"/>
        <end position="79"/>
    </location>
</feature>
<feature type="compositionally biased region" description="Low complexity" evidence="1">
    <location>
        <begin position="42"/>
        <end position="62"/>
    </location>
</feature>
<evidence type="ECO:0000313" key="5">
    <source>
        <dbReference type="Proteomes" id="UP000574390"/>
    </source>
</evidence>
<feature type="non-terminal residue" evidence="2">
    <location>
        <position position="113"/>
    </location>
</feature>
<dbReference type="Proteomes" id="UP000553632">
    <property type="component" value="Unassembled WGS sequence"/>
</dbReference>
<evidence type="ECO:0000256" key="1">
    <source>
        <dbReference type="SAM" id="MobiDB-lite"/>
    </source>
</evidence>
<comment type="caution">
    <text evidence="2">The sequence shown here is derived from an EMBL/GenBank/DDBJ whole genome shotgun (WGS) entry which is preliminary data.</text>
</comment>
<proteinExistence type="predicted"/>
<dbReference type="AlphaFoldDB" id="A0A7J6SR43"/>
<accession>A0A7J6SR43</accession>
<name>A0A7J6SR43_PEROL</name>
<dbReference type="Proteomes" id="UP000574390">
    <property type="component" value="Unassembled WGS sequence"/>
</dbReference>